<dbReference type="PROSITE" id="PS50213">
    <property type="entry name" value="FAS1"/>
    <property type="match status" value="1"/>
</dbReference>
<feature type="domain" description="FAS1" evidence="4">
    <location>
        <begin position="281"/>
        <end position="410"/>
    </location>
</feature>
<protein>
    <recommendedName>
        <fullName evidence="4">FAS1 domain-containing protein</fullName>
    </recommendedName>
</protein>
<dbReference type="PANTHER" id="PTHR36069:SF4">
    <property type="entry name" value="FASCICLIN-LIKE ARABINOGALACTAN FAMILY PROTEIN"/>
    <property type="match status" value="1"/>
</dbReference>
<dbReference type="Proteomes" id="UP000467841">
    <property type="component" value="Unassembled WGS sequence"/>
</dbReference>
<dbReference type="InterPro" id="IPR000782">
    <property type="entry name" value="FAS1_domain"/>
</dbReference>
<dbReference type="InterPro" id="IPR053339">
    <property type="entry name" value="FAS1_domain_protein"/>
</dbReference>
<keyword evidence="2" id="KW-0325">Glycoprotein</keyword>
<evidence type="ECO:0000313" key="6">
    <source>
        <dbReference type="Proteomes" id="UP000467841"/>
    </source>
</evidence>
<dbReference type="PANTHER" id="PTHR36069">
    <property type="entry name" value="EXPRESSED PROTEIN-RELATED"/>
    <property type="match status" value="1"/>
</dbReference>
<sequence>MCPRSRSIPLLCQIPEMSRNKESVQLRLSTIQKFCGCYEQAGRQRTSGQSEDDVLALAYKFYSQDQRSNFTLDHAWRKLRNDQKWCDLTREKGKTQAKRSQPEASGAGSPMEEQAEERPMGVKAAKAAKFKGNKGAKPTAEAREASLNNIKNAMAIRDKLADKQLLHSLLERTEPLTEMELELKNKLQYLENRLNYLAAVKEKAENPYPHKFSVSMSVSEYINKYTSLSDGDHVEDDQVSIAGIFPRSFFVLSHCLHMLPSQKVASPEPRPAPILRHDNQSSDLSSAIADMRRESYYGFAILLHVLNDSNFFRNQEITFLMPSDDDLSQADMTQESLERFIMRHTIPAWLMINHMLRFPNRTLVPCSIPDRMYTITKSGGSGIFVNNARIVSPNVCQNSRISCHGISNVISFGDDYLAKAMLSPKMLSSVRGRINSSRH</sequence>
<accession>A0A6D2HL36</accession>
<dbReference type="OrthoDB" id="1934418at2759"/>
<dbReference type="Gene3D" id="2.40.50.140">
    <property type="entry name" value="Nucleic acid-binding proteins"/>
    <property type="match status" value="1"/>
</dbReference>
<comment type="caution">
    <text evidence="5">The sequence shown here is derived from an EMBL/GenBank/DDBJ whole genome shotgun (WGS) entry which is preliminary data.</text>
</comment>
<comment type="similarity">
    <text evidence="1">Belongs to the fasciclin-like AGP family.</text>
</comment>
<proteinExistence type="inferred from homology"/>
<keyword evidence="6" id="KW-1185">Reference proteome</keyword>
<dbReference type="Gene3D" id="2.30.180.10">
    <property type="entry name" value="FAS1 domain"/>
    <property type="match status" value="1"/>
</dbReference>
<evidence type="ECO:0000313" key="5">
    <source>
        <dbReference type="EMBL" id="CAA7017194.1"/>
    </source>
</evidence>
<reference evidence="5" key="1">
    <citation type="submission" date="2020-01" db="EMBL/GenBank/DDBJ databases">
        <authorList>
            <person name="Mishra B."/>
        </authorList>
    </citation>
    <scope>NUCLEOTIDE SEQUENCE [LARGE SCALE GENOMIC DNA]</scope>
</reference>
<evidence type="ECO:0000256" key="1">
    <source>
        <dbReference type="ARBA" id="ARBA00007843"/>
    </source>
</evidence>
<keyword evidence="2" id="KW-0654">Proteoglycan</keyword>
<dbReference type="SUPFAM" id="SSF82153">
    <property type="entry name" value="FAS1 domain"/>
    <property type="match status" value="1"/>
</dbReference>
<organism evidence="5 6">
    <name type="scientific">Microthlaspi erraticum</name>
    <dbReference type="NCBI Taxonomy" id="1685480"/>
    <lineage>
        <taxon>Eukaryota</taxon>
        <taxon>Viridiplantae</taxon>
        <taxon>Streptophyta</taxon>
        <taxon>Embryophyta</taxon>
        <taxon>Tracheophyta</taxon>
        <taxon>Spermatophyta</taxon>
        <taxon>Magnoliopsida</taxon>
        <taxon>eudicotyledons</taxon>
        <taxon>Gunneridae</taxon>
        <taxon>Pentapetalae</taxon>
        <taxon>rosids</taxon>
        <taxon>malvids</taxon>
        <taxon>Brassicales</taxon>
        <taxon>Brassicaceae</taxon>
        <taxon>Coluteocarpeae</taxon>
        <taxon>Microthlaspi</taxon>
    </lineage>
</organism>
<name>A0A6D2HL36_9BRAS</name>
<dbReference type="AlphaFoldDB" id="A0A6D2HL36"/>
<dbReference type="InterPro" id="IPR036378">
    <property type="entry name" value="FAS1_dom_sf"/>
</dbReference>
<evidence type="ECO:0000256" key="3">
    <source>
        <dbReference type="SAM" id="MobiDB-lite"/>
    </source>
</evidence>
<dbReference type="InterPro" id="IPR012340">
    <property type="entry name" value="NA-bd_OB-fold"/>
</dbReference>
<gene>
    <name evidence="5" type="ORF">MERR_LOCUS4429</name>
</gene>
<dbReference type="EMBL" id="CACVBM020000299">
    <property type="protein sequence ID" value="CAA7017194.1"/>
    <property type="molecule type" value="Genomic_DNA"/>
</dbReference>
<feature type="region of interest" description="Disordered" evidence="3">
    <location>
        <begin position="90"/>
        <end position="142"/>
    </location>
</feature>
<evidence type="ECO:0000259" key="4">
    <source>
        <dbReference type="PROSITE" id="PS50213"/>
    </source>
</evidence>
<evidence type="ECO:0000256" key="2">
    <source>
        <dbReference type="ARBA" id="ARBA00022974"/>
    </source>
</evidence>